<accession>A0A6H2H397</accession>
<keyword evidence="2" id="KW-0472">Membrane</keyword>
<feature type="transmembrane region" description="Helical" evidence="2">
    <location>
        <begin position="50"/>
        <end position="71"/>
    </location>
</feature>
<keyword evidence="4" id="KW-1185">Reference proteome</keyword>
<dbReference type="EMBL" id="CP051428">
    <property type="protein sequence ID" value="QJC54069.1"/>
    <property type="molecule type" value="Genomic_DNA"/>
</dbReference>
<evidence type="ECO:0000256" key="1">
    <source>
        <dbReference type="SAM" id="MobiDB-lite"/>
    </source>
</evidence>
<proteinExistence type="predicted"/>
<keyword evidence="2" id="KW-1133">Transmembrane helix</keyword>
<evidence type="ECO:0000313" key="3">
    <source>
        <dbReference type="EMBL" id="QJC54069.1"/>
    </source>
</evidence>
<organism evidence="3 4">
    <name type="scientific">Paenibacillus albicereus</name>
    <dbReference type="NCBI Taxonomy" id="2726185"/>
    <lineage>
        <taxon>Bacteria</taxon>
        <taxon>Bacillati</taxon>
        <taxon>Bacillota</taxon>
        <taxon>Bacilli</taxon>
        <taxon>Bacillales</taxon>
        <taxon>Paenibacillaceae</taxon>
        <taxon>Paenibacillus</taxon>
    </lineage>
</organism>
<feature type="compositionally biased region" description="Basic and acidic residues" evidence="1">
    <location>
        <begin position="1"/>
        <end position="14"/>
    </location>
</feature>
<dbReference type="Proteomes" id="UP000502136">
    <property type="component" value="Chromosome"/>
</dbReference>
<evidence type="ECO:0000256" key="2">
    <source>
        <dbReference type="SAM" id="Phobius"/>
    </source>
</evidence>
<gene>
    <name evidence="3" type="ORF">HGI30_22785</name>
</gene>
<sequence>MNEEDMQRVVEELSKSASADQTTAGKLQMMDMSLTSIAYSLEEANRNMEILLYLLGAMTVLLAIGLGFFIFKKIKS</sequence>
<feature type="region of interest" description="Disordered" evidence="1">
    <location>
        <begin position="1"/>
        <end position="22"/>
    </location>
</feature>
<protein>
    <submittedName>
        <fullName evidence="3">Uncharacterized protein</fullName>
    </submittedName>
</protein>
<dbReference type="KEGG" id="palr:HGI30_22785"/>
<reference evidence="3 4" key="1">
    <citation type="submission" date="2020-04" db="EMBL/GenBank/DDBJ databases">
        <title>Novel Paenibacillus strain UniB2 isolated from commercial digestive syrup.</title>
        <authorList>
            <person name="Thorat V."/>
            <person name="Kirdat K."/>
            <person name="Tiwarekar B."/>
            <person name="Yadav A."/>
        </authorList>
    </citation>
    <scope>NUCLEOTIDE SEQUENCE [LARGE SCALE GENOMIC DNA]</scope>
    <source>
        <strain evidence="3 4">UniB2</strain>
    </source>
</reference>
<dbReference type="AlphaFoldDB" id="A0A6H2H397"/>
<keyword evidence="2" id="KW-0812">Transmembrane</keyword>
<dbReference type="RefSeq" id="WP_168909597.1">
    <property type="nucleotide sequence ID" value="NZ_CP051428.1"/>
</dbReference>
<name>A0A6H2H397_9BACL</name>
<evidence type="ECO:0000313" key="4">
    <source>
        <dbReference type="Proteomes" id="UP000502136"/>
    </source>
</evidence>